<feature type="compositionally biased region" description="Low complexity" evidence="1">
    <location>
        <begin position="535"/>
        <end position="558"/>
    </location>
</feature>
<evidence type="ECO:0000313" key="3">
    <source>
        <dbReference type="Proteomes" id="UP001292094"/>
    </source>
</evidence>
<feature type="region of interest" description="Disordered" evidence="1">
    <location>
        <begin position="1"/>
        <end position="29"/>
    </location>
</feature>
<evidence type="ECO:0000313" key="2">
    <source>
        <dbReference type="EMBL" id="KAK4294517.1"/>
    </source>
</evidence>
<feature type="compositionally biased region" description="Basic and acidic residues" evidence="1">
    <location>
        <begin position="64"/>
        <end position="79"/>
    </location>
</feature>
<feature type="compositionally biased region" description="Low complexity" evidence="1">
    <location>
        <begin position="507"/>
        <end position="528"/>
    </location>
</feature>
<feature type="region of interest" description="Disordered" evidence="1">
    <location>
        <begin position="312"/>
        <end position="331"/>
    </location>
</feature>
<gene>
    <name evidence="2" type="ORF">Pmani_032859</name>
</gene>
<dbReference type="AlphaFoldDB" id="A0AAE1NSP7"/>
<comment type="caution">
    <text evidence="2">The sequence shown here is derived from an EMBL/GenBank/DDBJ whole genome shotgun (WGS) entry which is preliminary data.</text>
</comment>
<feature type="compositionally biased region" description="Low complexity" evidence="1">
    <location>
        <begin position="232"/>
        <end position="245"/>
    </location>
</feature>
<feature type="compositionally biased region" description="Acidic residues" evidence="1">
    <location>
        <begin position="171"/>
        <end position="181"/>
    </location>
</feature>
<feature type="compositionally biased region" description="Acidic residues" evidence="1">
    <location>
        <begin position="137"/>
        <end position="158"/>
    </location>
</feature>
<feature type="compositionally biased region" description="Basic and acidic residues" evidence="1">
    <location>
        <begin position="216"/>
        <end position="231"/>
    </location>
</feature>
<feature type="compositionally biased region" description="Basic and acidic residues" evidence="1">
    <location>
        <begin position="197"/>
        <end position="209"/>
    </location>
</feature>
<protein>
    <submittedName>
        <fullName evidence="2">Uncharacterized protein</fullName>
    </submittedName>
</protein>
<dbReference type="EMBL" id="JAWZYT010004269">
    <property type="protein sequence ID" value="KAK4294517.1"/>
    <property type="molecule type" value="Genomic_DNA"/>
</dbReference>
<organism evidence="2 3">
    <name type="scientific">Petrolisthes manimaculis</name>
    <dbReference type="NCBI Taxonomy" id="1843537"/>
    <lineage>
        <taxon>Eukaryota</taxon>
        <taxon>Metazoa</taxon>
        <taxon>Ecdysozoa</taxon>
        <taxon>Arthropoda</taxon>
        <taxon>Crustacea</taxon>
        <taxon>Multicrustacea</taxon>
        <taxon>Malacostraca</taxon>
        <taxon>Eumalacostraca</taxon>
        <taxon>Eucarida</taxon>
        <taxon>Decapoda</taxon>
        <taxon>Pleocyemata</taxon>
        <taxon>Anomura</taxon>
        <taxon>Galatheoidea</taxon>
        <taxon>Porcellanidae</taxon>
        <taxon>Petrolisthes</taxon>
    </lineage>
</organism>
<sequence length="739" mass="85277">MGISLPENDPPKTDHDHDHDISETLGKLSLNQNEPADLLLESVEKSLAKISLVITEEEEEGEEKGDKEEEKEEEEKGDKEEEEEEEEKKISKDGVIEWKKQVNDDVKNDKKEIYDDVKNDKKKIVDVGLREEKTEVKEEEEDEVKEETEKGEEEEEEEEVKKLTVKKEDVYDNDDKEEEEKEEKKNKKKEEEEDEDMTHKIKKLSEKVNTDLVMDGVRRVVSKDDTTHTDTHTTTTTSPPGSPKTSTEKPKLRSRGLMGFASVPQGSYELQNSIESVDSPSSTYSMSPAYHCDNVGINEHFNFQQSPAGFHLPISPALSNTDDGETWPQQQQQQQQYYSNNQYIYSDHLQYNQQQQQQQQQQPRQLLYDHERALQQQQQQYQYQQQQQQQQYQQQPQVPDVCAPLQFEDSRSPLMFPDASYSPTTQQQQQQQLIGFQSGQLLSHEPVQQVPLTAGEDSLDIAHVIDAIKNECLNPNTLAISEADIHPIKQSLMQSIYEVQPYLEAPQQQQQQQQNYHHQQQQQQQQQYSPDYHHLNQQQHQQQQLQHCNNLISTSSSSSPPPTQLQGINCNSNSPDRNWKMVCDDAILSKHRLEFALHKNERMVELDSDGDTPTMIFACQQAKTKPEYAEALCAIVERQKNVNIHCNLPVEERVDGGVCRKCGISEQSAFYSSLSLKNKQGYSVLTSVIALRHPSAVIKFLLKHLRQSDLPRIFNKNDHIFTWAAEAYPELQPYVIRYC</sequence>
<feature type="region of interest" description="Disordered" evidence="1">
    <location>
        <begin position="53"/>
        <end position="255"/>
    </location>
</feature>
<name>A0AAE1NSP7_9EUCA</name>
<accession>A0AAE1NSP7</accession>
<feature type="region of interest" description="Disordered" evidence="1">
    <location>
        <begin position="506"/>
        <end position="571"/>
    </location>
</feature>
<keyword evidence="3" id="KW-1185">Reference proteome</keyword>
<reference evidence="2" key="1">
    <citation type="submission" date="2023-11" db="EMBL/GenBank/DDBJ databases">
        <title>Genome assemblies of two species of porcelain crab, Petrolisthes cinctipes and Petrolisthes manimaculis (Anomura: Porcellanidae).</title>
        <authorList>
            <person name="Angst P."/>
        </authorList>
    </citation>
    <scope>NUCLEOTIDE SEQUENCE</scope>
    <source>
        <strain evidence="2">PB745_02</strain>
        <tissue evidence="2">Gill</tissue>
    </source>
</reference>
<dbReference type="Proteomes" id="UP001292094">
    <property type="component" value="Unassembled WGS sequence"/>
</dbReference>
<feature type="compositionally biased region" description="Basic and acidic residues" evidence="1">
    <location>
        <begin position="9"/>
        <end position="22"/>
    </location>
</feature>
<proteinExistence type="predicted"/>
<evidence type="ECO:0000256" key="1">
    <source>
        <dbReference type="SAM" id="MobiDB-lite"/>
    </source>
</evidence>
<feature type="compositionally biased region" description="Basic and acidic residues" evidence="1">
    <location>
        <begin position="87"/>
        <end position="136"/>
    </location>
</feature>
<feature type="compositionally biased region" description="Basic and acidic residues" evidence="1">
    <location>
        <begin position="159"/>
        <end position="170"/>
    </location>
</feature>